<dbReference type="SMART" id="SM00491">
    <property type="entry name" value="HELICc2"/>
    <property type="match status" value="1"/>
</dbReference>
<dbReference type="InterPro" id="IPR027417">
    <property type="entry name" value="P-loop_NTPase"/>
</dbReference>
<dbReference type="GO" id="GO:0003677">
    <property type="term" value="F:DNA binding"/>
    <property type="evidence" value="ECO:0007669"/>
    <property type="project" value="InterPro"/>
</dbReference>
<evidence type="ECO:0000256" key="6">
    <source>
        <dbReference type="ARBA" id="ARBA00023004"/>
    </source>
</evidence>
<evidence type="ECO:0000256" key="9">
    <source>
        <dbReference type="SAM" id="MobiDB-lite"/>
    </source>
</evidence>
<dbReference type="InterPro" id="IPR010614">
    <property type="entry name" value="RAD3-like_helicase_DEAD"/>
</dbReference>
<dbReference type="PROSITE" id="PS51193">
    <property type="entry name" value="HELICASE_ATP_BIND_2"/>
    <property type="match status" value="1"/>
</dbReference>
<evidence type="ECO:0000256" key="3">
    <source>
        <dbReference type="ARBA" id="ARBA00022801"/>
    </source>
</evidence>
<dbReference type="OrthoDB" id="19182at2759"/>
<keyword evidence="4" id="KW-0347">Helicase</keyword>
<feature type="compositionally biased region" description="Basic and acidic residues" evidence="9">
    <location>
        <begin position="105"/>
        <end position="125"/>
    </location>
</feature>
<reference evidence="11 12" key="1">
    <citation type="journal article" date="2018" name="Genome Biol. Evol.">
        <title>Multiple Roots of Fruiting Body Formation in Amoebozoa.</title>
        <authorList>
            <person name="Hillmann F."/>
            <person name="Forbes G."/>
            <person name="Novohradska S."/>
            <person name="Ferling I."/>
            <person name="Riege K."/>
            <person name="Groth M."/>
            <person name="Westermann M."/>
            <person name="Marz M."/>
            <person name="Spaller T."/>
            <person name="Winckler T."/>
            <person name="Schaap P."/>
            <person name="Glockner G."/>
        </authorList>
    </citation>
    <scope>NUCLEOTIDE SEQUENCE [LARGE SCALE GENOMIC DNA]</scope>
    <source>
        <strain evidence="11 12">Jena</strain>
    </source>
</reference>
<dbReference type="SUPFAM" id="SSF52540">
    <property type="entry name" value="P-loop containing nucleoside triphosphate hydrolases"/>
    <property type="match status" value="1"/>
</dbReference>
<proteinExistence type="predicted"/>
<feature type="region of interest" description="Disordered" evidence="9">
    <location>
        <begin position="105"/>
        <end position="132"/>
    </location>
</feature>
<evidence type="ECO:0000256" key="5">
    <source>
        <dbReference type="ARBA" id="ARBA00022840"/>
    </source>
</evidence>
<evidence type="ECO:0000313" key="12">
    <source>
        <dbReference type="Proteomes" id="UP000241769"/>
    </source>
</evidence>
<evidence type="ECO:0000256" key="2">
    <source>
        <dbReference type="ARBA" id="ARBA00022741"/>
    </source>
</evidence>
<dbReference type="PANTHER" id="PTHR11472:SF47">
    <property type="entry name" value="FANCONI ANEMIA GROUP J PROTEIN"/>
    <property type="match status" value="1"/>
</dbReference>
<feature type="domain" description="Helicase ATP-binding" evidence="10">
    <location>
        <begin position="39"/>
        <end position="436"/>
    </location>
</feature>
<dbReference type="GO" id="GO:0051536">
    <property type="term" value="F:iron-sulfur cluster binding"/>
    <property type="evidence" value="ECO:0007669"/>
    <property type="project" value="UniProtKB-KW"/>
</dbReference>
<dbReference type="Gene3D" id="1.10.275.40">
    <property type="match status" value="1"/>
</dbReference>
<evidence type="ECO:0000256" key="1">
    <source>
        <dbReference type="ARBA" id="ARBA00022723"/>
    </source>
</evidence>
<dbReference type="PANTHER" id="PTHR11472">
    <property type="entry name" value="DNA REPAIR DEAD HELICASE RAD3/XP-D SUBFAMILY MEMBER"/>
    <property type="match status" value="1"/>
</dbReference>
<dbReference type="InterPro" id="IPR014001">
    <property type="entry name" value="Helicase_ATP-bd"/>
</dbReference>
<keyword evidence="1" id="KW-0479">Metal-binding</keyword>
<dbReference type="Pfam" id="PF13307">
    <property type="entry name" value="Helicase_C_2"/>
    <property type="match status" value="1"/>
</dbReference>
<evidence type="ECO:0000256" key="7">
    <source>
        <dbReference type="ARBA" id="ARBA00023014"/>
    </source>
</evidence>
<feature type="region of interest" description="Disordered" evidence="9">
    <location>
        <begin position="194"/>
        <end position="219"/>
    </location>
</feature>
<sequence length="1800" mass="206408">MSRSHVDDFFDLTEDASKPSTEFKRLTPVTTTQCIKSIYGIEVSFPFTPYTSQCAVMSRVLEAMSNSKNALLESPTGTGKTLSLLCSTLAWQSIEKKQVQTLRAERAASSKNKKSEKEREQKEGETGITAAVQKSPKGLLTAKSYSGNKVINLDEKKVKIPSSKISPTGSRSRIIIQLEDDDDDFQPMKKRVVETEAEHEEEKKVDEERPREQEEKEKEEMRHPLIFYCSRTHSQIAQVVRELKKTIYKPRMSVLGSRDHYCIHPRVSKSGKSKSSECRKISKPLREGCLWKNNVKNIANSDVFDLGQRLNVWDIEDLVQFGRDVNGCPYYASQALVAKSDIVFAPYNYLLDISIRESMQMHNLMHNSIIILDEAQCVTFTSAIVRMHSQNSFSAALKIIDEFLEYTRCFLNDLKPSNFEEYSSVRPCAEMVQRMTKAGMTHMNCKSIRMDIRHWLGLNSDDEQSITESFSMDTLLENLFYIFEYISVDDYKYAPDYRVAVQKVPRYVEGRKEWIIKIGLWCMNPSVAIRPLAESCKSIILTSGTLSPMQSFANELSIDFPITLEASHSVNMDKQVWIGAFKQHKGRALNSSFKNSDAFQYQDAVGESIIEASRVIPHGVLCFFPSYGLMNKLIQRWKSTEAWGRLTSVKHIMTEPQNPQEGEFNGLMREYDRKIRESRETTSSKKKGVIMLAVCRGKRSTKEGVIMVGIPFPLVRDPKVMQKKEYNDQMHKKGKRQNGNDWYTQQAFRAVNQALGRCLRHHKDYGAILLLDERYQEKENIAKMSRWLRANDDERMKAFQAVSLLSFPTMIYLTHNNVNKRAQEESSSSEGALLNDICAFGGKLHCLISSHPEYQKLLKSSLVIEWEEDGISIVEPNYQSRSQYTPLPTILHALEEDHHIKLKKTTLERYISHLAPSRLNRSQWGVRLKDRGTLFTEITNSLMIRMFQLVMKEMKTNETSKGELMVAFNKKLYPKKLTHESLMILLSRCGIQVKGDRVRVEDTTTPLKTSFDECIPLMLADLMQQYHSQIRKVFLDRDLDKKLSTRERVEQKEESEQVGQLRAEILRLRGELKERDDIIEGQRRQIAQLHRIIHSDTYTTESGQETSVEEILLRGSITRELISEDELHRFTGYRFASRESEERLRGSSDAEMFSTLSWFIQLYSWMSQMNISANQEGEIYLASTISSTKMTNTMRIIYPDVITSETRPFFLSLGMTEARCSDVYRRVLWIHDENREETCKKISLDEMKEQLRFLEEYCNKEQLRVVRETLWLPLREDIGSCDRTYHLYLHSQSLVQLFLPLSSDSVDLVCAINQVYLPSIRSMTVIIGIGSCASEELDALLRYFRGQDISSEPLFSIFEEHFDTYNISQQAFIMDKLSALSLPTHFGARHPPHIFDCPELESLSSYLPILMRKSQDFLRREDFVRRLGIHRDPNRRTFDAAHEILSSINPPEEVWNRLREIYTRYKVPFYPSVATDTVGAKGTTNADEIEKFTVETKEEHNKAWISYTAESYVYQALLRYAEEQVRYFQNRSSECDNSAGYDISVDEGKDVDATDGDGGTKSVKGHLRPSNTFKMTSNEIATARRCFEEGQIYFIVGVCVSPTPHVSYCLQDTLLFSPTVHLIPKQYHKVILCVVFNLPLKDGRLSDLEGGSKFIKSYDTMCSRAVSQHSISIAHGSLPYEFGMGSWAFSQAVIHHALSSLNQLQTISEVDIAVIIKNQMMMTLLAPLVLRTVKGLEKQGIDPCTPRMLSDDCGSSVGYKHVLVPSASVEQPLDRRLACSYQLNITSITSKYTKSESAKL</sequence>
<evidence type="ECO:0000313" key="11">
    <source>
        <dbReference type="EMBL" id="PRP75077.1"/>
    </source>
</evidence>
<dbReference type="InParanoid" id="A0A2P6MTR2"/>
<organism evidence="11 12">
    <name type="scientific">Planoprotostelium fungivorum</name>
    <dbReference type="NCBI Taxonomy" id="1890364"/>
    <lineage>
        <taxon>Eukaryota</taxon>
        <taxon>Amoebozoa</taxon>
        <taxon>Evosea</taxon>
        <taxon>Variosea</taxon>
        <taxon>Cavosteliida</taxon>
        <taxon>Cavosteliaceae</taxon>
        <taxon>Planoprotostelium</taxon>
    </lineage>
</organism>
<evidence type="ECO:0000256" key="4">
    <source>
        <dbReference type="ARBA" id="ARBA00022806"/>
    </source>
</evidence>
<name>A0A2P6MTR2_9EUKA</name>
<keyword evidence="2" id="KW-0547">Nucleotide-binding</keyword>
<keyword evidence="3" id="KW-0378">Hydrolase</keyword>
<keyword evidence="6" id="KW-0408">Iron</keyword>
<dbReference type="Gene3D" id="3.40.50.300">
    <property type="entry name" value="P-loop containing nucleotide triphosphate hydrolases"/>
    <property type="match status" value="3"/>
</dbReference>
<dbReference type="GO" id="GO:0005524">
    <property type="term" value="F:ATP binding"/>
    <property type="evidence" value="ECO:0007669"/>
    <property type="project" value="UniProtKB-KW"/>
</dbReference>
<dbReference type="EMBL" id="MDYQ01000419">
    <property type="protein sequence ID" value="PRP75077.1"/>
    <property type="molecule type" value="Genomic_DNA"/>
</dbReference>
<dbReference type="InterPro" id="IPR006554">
    <property type="entry name" value="Helicase-like_DEXD_c2"/>
</dbReference>
<dbReference type="CDD" id="cd18788">
    <property type="entry name" value="SF2_C_XPD"/>
    <property type="match status" value="1"/>
</dbReference>
<dbReference type="SMART" id="SM00487">
    <property type="entry name" value="DEXDc"/>
    <property type="match status" value="1"/>
</dbReference>
<keyword evidence="5" id="KW-0067">ATP-binding</keyword>
<dbReference type="GO" id="GO:0003678">
    <property type="term" value="F:DNA helicase activity"/>
    <property type="evidence" value="ECO:0007669"/>
    <property type="project" value="InterPro"/>
</dbReference>
<dbReference type="GO" id="GO:0005634">
    <property type="term" value="C:nucleus"/>
    <property type="evidence" value="ECO:0007669"/>
    <property type="project" value="TreeGrafter"/>
</dbReference>
<dbReference type="SMART" id="SM00488">
    <property type="entry name" value="DEXDc2"/>
    <property type="match status" value="1"/>
</dbReference>
<dbReference type="GO" id="GO:1990918">
    <property type="term" value="P:double-strand break repair involved in meiotic recombination"/>
    <property type="evidence" value="ECO:0007669"/>
    <property type="project" value="TreeGrafter"/>
</dbReference>
<keyword evidence="7" id="KW-0411">Iron-sulfur</keyword>
<dbReference type="InterPro" id="IPR045028">
    <property type="entry name" value="DinG/Rad3-like"/>
</dbReference>
<accession>A0A2P6MTR2</accession>
<comment type="caution">
    <text evidence="11">The sequence shown here is derived from an EMBL/GenBank/DDBJ whole genome shotgun (WGS) entry which is preliminary data.</text>
</comment>
<dbReference type="GO" id="GO:0006289">
    <property type="term" value="P:nucleotide-excision repair"/>
    <property type="evidence" value="ECO:0007669"/>
    <property type="project" value="TreeGrafter"/>
</dbReference>
<dbReference type="InterPro" id="IPR006555">
    <property type="entry name" value="ATP-dep_Helicase_C"/>
</dbReference>
<gene>
    <name evidence="11" type="ORF">PROFUN_03913</name>
</gene>
<dbReference type="Pfam" id="PF06733">
    <property type="entry name" value="DEAD_2"/>
    <property type="match status" value="1"/>
</dbReference>
<dbReference type="Proteomes" id="UP000241769">
    <property type="component" value="Unassembled WGS sequence"/>
</dbReference>
<dbReference type="Gene3D" id="1.10.30.20">
    <property type="entry name" value="Bacterial XPD DNA helicase, FeS cluster domain"/>
    <property type="match status" value="1"/>
</dbReference>
<dbReference type="STRING" id="1890364.A0A2P6MTR2"/>
<protein>
    <recommendedName>
        <fullName evidence="10">Helicase ATP-binding domain-containing protein</fullName>
    </recommendedName>
</protein>
<dbReference type="InterPro" id="IPR042493">
    <property type="entry name" value="XPD_DNA_FeS"/>
</dbReference>
<dbReference type="InterPro" id="IPR014013">
    <property type="entry name" value="Helic_SF1/SF2_ATP-bd_DinG/Rad3"/>
</dbReference>
<dbReference type="GO" id="GO:0046872">
    <property type="term" value="F:metal ion binding"/>
    <property type="evidence" value="ECO:0007669"/>
    <property type="project" value="UniProtKB-KW"/>
</dbReference>
<evidence type="ECO:0000259" key="10">
    <source>
        <dbReference type="PROSITE" id="PS51193"/>
    </source>
</evidence>
<keyword evidence="12" id="KW-1185">Reference proteome</keyword>
<dbReference type="GO" id="GO:0016818">
    <property type="term" value="F:hydrolase activity, acting on acid anhydrides, in phosphorus-containing anhydrides"/>
    <property type="evidence" value="ECO:0007669"/>
    <property type="project" value="InterPro"/>
</dbReference>
<evidence type="ECO:0000256" key="8">
    <source>
        <dbReference type="ARBA" id="ARBA00023235"/>
    </source>
</evidence>
<keyword evidence="8" id="KW-0413">Isomerase</keyword>